<feature type="region of interest" description="Disordered" evidence="1">
    <location>
        <begin position="35"/>
        <end position="57"/>
    </location>
</feature>
<gene>
    <name evidence="2" type="ORF">SAMN04487909_12928</name>
</gene>
<dbReference type="GeneID" id="43759413"/>
<evidence type="ECO:0000313" key="3">
    <source>
        <dbReference type="Proteomes" id="UP000182836"/>
    </source>
</evidence>
<dbReference type="Proteomes" id="UP000182836">
    <property type="component" value="Unassembled WGS sequence"/>
</dbReference>
<sequence length="57" mass="6695">MNQIEYQRSIVREEMYEAKEEPAKILATAKAKEARMTKEKRDQEEAEAFSTLHLPLL</sequence>
<proteinExistence type="predicted"/>
<dbReference type="RefSeq" id="WP_158502270.1">
    <property type="nucleotide sequence ID" value="NZ_BJOA01000087.1"/>
</dbReference>
<dbReference type="EMBL" id="FNED01000029">
    <property type="protein sequence ID" value="SDJ81615.1"/>
    <property type="molecule type" value="Genomic_DNA"/>
</dbReference>
<reference evidence="2 3" key="1">
    <citation type="submission" date="2016-10" db="EMBL/GenBank/DDBJ databases">
        <authorList>
            <person name="de Groot N.N."/>
        </authorList>
    </citation>
    <scope>NUCLEOTIDE SEQUENCE [LARGE SCALE GENOMIC DNA]</scope>
    <source>
        <strain evidence="2 3">DSM 2895</strain>
    </source>
</reference>
<protein>
    <submittedName>
        <fullName evidence="2">Uncharacterized protein</fullName>
    </submittedName>
</protein>
<organism evidence="2 3">
    <name type="scientific">Aneurinibacillus migulanus</name>
    <name type="common">Bacillus migulanus</name>
    <dbReference type="NCBI Taxonomy" id="47500"/>
    <lineage>
        <taxon>Bacteria</taxon>
        <taxon>Bacillati</taxon>
        <taxon>Bacillota</taxon>
        <taxon>Bacilli</taxon>
        <taxon>Bacillales</taxon>
        <taxon>Paenibacillaceae</taxon>
        <taxon>Aneurinibacillus group</taxon>
        <taxon>Aneurinibacillus</taxon>
    </lineage>
</organism>
<name>A0A1G8WVG5_ANEMI</name>
<evidence type="ECO:0000313" key="2">
    <source>
        <dbReference type="EMBL" id="SDJ81615.1"/>
    </source>
</evidence>
<evidence type="ECO:0000256" key="1">
    <source>
        <dbReference type="SAM" id="MobiDB-lite"/>
    </source>
</evidence>
<accession>A0A1G8WVG5</accession>
<dbReference type="AlphaFoldDB" id="A0A1G8WVG5"/>